<organism evidence="2 3">
    <name type="scientific">Brevundimonas subvibrioides</name>
    <dbReference type="NCBI Taxonomy" id="74313"/>
    <lineage>
        <taxon>Bacteria</taxon>
        <taxon>Pseudomonadati</taxon>
        <taxon>Pseudomonadota</taxon>
        <taxon>Alphaproteobacteria</taxon>
        <taxon>Caulobacterales</taxon>
        <taxon>Caulobacteraceae</taxon>
        <taxon>Brevundimonas</taxon>
    </lineage>
</organism>
<dbReference type="SUPFAM" id="SSF48208">
    <property type="entry name" value="Six-hairpin glycosidases"/>
    <property type="match status" value="1"/>
</dbReference>
<feature type="chain" id="PRO_5012739738" evidence="1">
    <location>
        <begin position="20"/>
        <end position="419"/>
    </location>
</feature>
<sequence>MIRAVIVAVALLMSPAPVAATPTRLAEIEAAIRDVGTHAARVLIDETGKGRADYDLLAGEWVEYEPHWHTGQTALGLIEAWRVTGEHEFLSAARHAGDWWISTEFQPPHPLAGLVNAAHGDRLGPLINFTTVSDGTPGLFALSRATGDPKYADTAARSGRWLFQNTAVPGHPGLFYNIIEPDTGALWTDRSPHHPDANPASVNQVARPNIEGYLARDMCRHTGEQTWCDRFLAHARTVVDRQDDNGLWMAFEPNDPDTGRVHPRFNVWNAEALLEAYALSRDPVFLEAALKTGRAMARYQDRWGGFAYDLNVDGSSRPGSITGSATAFSGILWLRLRDYGVGEEFDANIERSLDWLLANRFAADHPDSNLAGAILETRARTIDGRVRLVVRDIAGAFGLRFLAMAWRDLQGQDVNETLP</sequence>
<keyword evidence="1" id="KW-0732">Signal</keyword>
<comment type="caution">
    <text evidence="2">The sequence shown here is derived from an EMBL/GenBank/DDBJ whole genome shotgun (WGS) entry which is preliminary data.</text>
</comment>
<dbReference type="EMBL" id="NCEB01000001">
    <property type="protein sequence ID" value="OYX36167.1"/>
    <property type="molecule type" value="Genomic_DNA"/>
</dbReference>
<evidence type="ECO:0000313" key="2">
    <source>
        <dbReference type="EMBL" id="OYX36167.1"/>
    </source>
</evidence>
<proteinExistence type="predicted"/>
<evidence type="ECO:0000313" key="3">
    <source>
        <dbReference type="Proteomes" id="UP000215595"/>
    </source>
</evidence>
<accession>A0A258FVF9</accession>
<gene>
    <name evidence="2" type="ORF">B7Z01_00510</name>
</gene>
<dbReference type="GO" id="GO:0005975">
    <property type="term" value="P:carbohydrate metabolic process"/>
    <property type="evidence" value="ECO:0007669"/>
    <property type="project" value="InterPro"/>
</dbReference>
<reference evidence="2 3" key="1">
    <citation type="submission" date="2017-03" db="EMBL/GenBank/DDBJ databases">
        <title>Lifting the veil on microbial sulfur biogeochemistry in mining wastewaters.</title>
        <authorList>
            <person name="Kantor R.S."/>
            <person name="Colenbrander Nelson T."/>
            <person name="Marshall S."/>
            <person name="Bennett D."/>
            <person name="Apte S."/>
            <person name="Camacho D."/>
            <person name="Thomas B.C."/>
            <person name="Warren L.A."/>
            <person name="Banfield J.F."/>
        </authorList>
    </citation>
    <scope>NUCLEOTIDE SEQUENCE [LARGE SCALE GENOMIC DNA]</scope>
    <source>
        <strain evidence="2">32-69-9</strain>
    </source>
</reference>
<dbReference type="Proteomes" id="UP000215595">
    <property type="component" value="Unassembled WGS sequence"/>
</dbReference>
<name>A0A258FVF9_9CAUL</name>
<dbReference type="Gene3D" id="1.50.10.20">
    <property type="match status" value="1"/>
</dbReference>
<feature type="signal peptide" evidence="1">
    <location>
        <begin position="1"/>
        <end position="19"/>
    </location>
</feature>
<dbReference type="AlphaFoldDB" id="A0A258FVF9"/>
<dbReference type="InterPro" id="IPR008928">
    <property type="entry name" value="6-hairpin_glycosidase_sf"/>
</dbReference>
<protein>
    <submittedName>
        <fullName evidence="2">Uncharacterized protein</fullName>
    </submittedName>
</protein>
<evidence type="ECO:0000256" key="1">
    <source>
        <dbReference type="SAM" id="SignalP"/>
    </source>
</evidence>